<dbReference type="EMBL" id="UYRR01032536">
    <property type="protein sequence ID" value="VDK55954.1"/>
    <property type="molecule type" value="Genomic_DNA"/>
</dbReference>
<feature type="transmembrane region" description="Helical" evidence="1">
    <location>
        <begin position="64"/>
        <end position="94"/>
    </location>
</feature>
<protein>
    <submittedName>
        <fullName evidence="4">MARVEL domain-containing protein</fullName>
    </submittedName>
</protein>
<dbReference type="WBParaSite" id="ASIM_0001634601-mRNA-1">
    <property type="protein sequence ID" value="ASIM_0001634601-mRNA-1"/>
    <property type="gene ID" value="ASIM_0001634601"/>
</dbReference>
<proteinExistence type="predicted"/>
<dbReference type="AlphaFoldDB" id="A0A0M3K5V5"/>
<keyword evidence="1" id="KW-0472">Membrane</keyword>
<organism evidence="4">
    <name type="scientific">Anisakis simplex</name>
    <name type="common">Herring worm</name>
    <dbReference type="NCBI Taxonomy" id="6269"/>
    <lineage>
        <taxon>Eukaryota</taxon>
        <taxon>Metazoa</taxon>
        <taxon>Ecdysozoa</taxon>
        <taxon>Nematoda</taxon>
        <taxon>Chromadorea</taxon>
        <taxon>Rhabditida</taxon>
        <taxon>Spirurina</taxon>
        <taxon>Ascaridomorpha</taxon>
        <taxon>Ascaridoidea</taxon>
        <taxon>Anisakidae</taxon>
        <taxon>Anisakis</taxon>
        <taxon>Anisakis simplex complex</taxon>
    </lineage>
</organism>
<reference evidence="2 3" key="2">
    <citation type="submission" date="2018-11" db="EMBL/GenBank/DDBJ databases">
        <authorList>
            <consortium name="Pathogen Informatics"/>
        </authorList>
    </citation>
    <scope>NUCLEOTIDE SEQUENCE [LARGE SCALE GENOMIC DNA]</scope>
</reference>
<feature type="transmembrane region" description="Helical" evidence="1">
    <location>
        <begin position="115"/>
        <end position="136"/>
    </location>
</feature>
<evidence type="ECO:0000256" key="1">
    <source>
        <dbReference type="SAM" id="Phobius"/>
    </source>
</evidence>
<feature type="transmembrane region" description="Helical" evidence="1">
    <location>
        <begin position="6"/>
        <end position="26"/>
    </location>
</feature>
<accession>A0A0M3K5V5</accession>
<dbReference type="Proteomes" id="UP000267096">
    <property type="component" value="Unassembled WGS sequence"/>
</dbReference>
<evidence type="ECO:0000313" key="2">
    <source>
        <dbReference type="EMBL" id="VDK55954.1"/>
    </source>
</evidence>
<evidence type="ECO:0000313" key="4">
    <source>
        <dbReference type="WBParaSite" id="ASIM_0001634601-mRNA-1"/>
    </source>
</evidence>
<gene>
    <name evidence="2" type="ORF">ASIM_LOCUS15755</name>
</gene>
<sequence length="173" mass="19532">MKLSLARIATKIISICMLISLSLYAGHTIYRGNISRNAIIIIALMFTLFGTLASGAFFERKRLLIPFITVQGAFVCTLIIAFGFLSATLVMCFLNKHCLLDAITNERATRMPLLTLMDVLIAASIVINYLVFSVVVRSYCFLKDRERIMATPITTPGFDDNKRRRRSEFLPRK</sequence>
<evidence type="ECO:0000313" key="3">
    <source>
        <dbReference type="Proteomes" id="UP000267096"/>
    </source>
</evidence>
<reference evidence="4" key="1">
    <citation type="submission" date="2017-02" db="UniProtKB">
        <authorList>
            <consortium name="WormBaseParasite"/>
        </authorList>
    </citation>
    <scope>IDENTIFICATION</scope>
</reference>
<keyword evidence="1" id="KW-0812">Transmembrane</keyword>
<feature type="transmembrane region" description="Helical" evidence="1">
    <location>
        <begin position="38"/>
        <end position="58"/>
    </location>
</feature>
<keyword evidence="1" id="KW-1133">Transmembrane helix</keyword>
<keyword evidence="3" id="KW-1185">Reference proteome</keyword>
<name>A0A0M3K5V5_ANISI</name>